<accession>A0A1U7GZ22</accession>
<evidence type="ECO:0000313" key="2">
    <source>
        <dbReference type="Proteomes" id="UP000186391"/>
    </source>
</evidence>
<dbReference type="Proteomes" id="UP000186391">
    <property type="component" value="Unassembled WGS sequence"/>
</dbReference>
<reference evidence="1 2" key="1">
    <citation type="submission" date="2016-11" db="EMBL/GenBank/DDBJ databases">
        <title>Draft Genome Sequences of Nine Cyanobacterial Strains from Diverse Habitats.</title>
        <authorList>
            <person name="Zhu T."/>
            <person name="Hou S."/>
            <person name="Lu X."/>
            <person name="Hess W.R."/>
        </authorList>
    </citation>
    <scope>NUCLEOTIDE SEQUENCE [LARGE SCALE GENOMIC DNA]</scope>
    <source>
        <strain evidence="1 2">NIES-592</strain>
    </source>
</reference>
<dbReference type="EMBL" id="MRCA01000006">
    <property type="protein sequence ID" value="OKH13664.1"/>
    <property type="molecule type" value="Genomic_DNA"/>
</dbReference>
<gene>
    <name evidence="1" type="ORF">NIES592_13725</name>
</gene>
<name>A0A1U7GZ22_9CYAN</name>
<proteinExistence type="predicted"/>
<evidence type="ECO:0000313" key="1">
    <source>
        <dbReference type="EMBL" id="OKH13664.1"/>
    </source>
</evidence>
<organism evidence="1 2">
    <name type="scientific">Fischerella major NIES-592</name>
    <dbReference type="NCBI Taxonomy" id="210994"/>
    <lineage>
        <taxon>Bacteria</taxon>
        <taxon>Bacillati</taxon>
        <taxon>Cyanobacteriota</taxon>
        <taxon>Cyanophyceae</taxon>
        <taxon>Nostocales</taxon>
        <taxon>Hapalosiphonaceae</taxon>
        <taxon>Fischerella</taxon>
    </lineage>
</organism>
<protein>
    <submittedName>
        <fullName evidence="1">Uncharacterized protein</fullName>
    </submittedName>
</protein>
<keyword evidence="2" id="KW-1185">Reference proteome</keyword>
<comment type="caution">
    <text evidence="1">The sequence shown here is derived from an EMBL/GenBank/DDBJ whole genome shotgun (WGS) entry which is preliminary data.</text>
</comment>
<dbReference type="AlphaFoldDB" id="A0A1U7GZ22"/>
<sequence length="59" mass="6811">MGLLTDKLVQCGHDAVGKVEKLDRYTCREHVENNFSVRKIVYKPQLSAFSRVTQLRSNM</sequence>